<feature type="chain" id="PRO_5038023045" evidence="1">
    <location>
        <begin position="19"/>
        <end position="84"/>
    </location>
</feature>
<evidence type="ECO:0000256" key="1">
    <source>
        <dbReference type="SAM" id="SignalP"/>
    </source>
</evidence>
<evidence type="ECO:0000313" key="2">
    <source>
        <dbReference type="Proteomes" id="UP000887574"/>
    </source>
</evidence>
<organism evidence="2 3">
    <name type="scientific">Ditylenchus dipsaci</name>
    <dbReference type="NCBI Taxonomy" id="166011"/>
    <lineage>
        <taxon>Eukaryota</taxon>
        <taxon>Metazoa</taxon>
        <taxon>Ecdysozoa</taxon>
        <taxon>Nematoda</taxon>
        <taxon>Chromadorea</taxon>
        <taxon>Rhabditida</taxon>
        <taxon>Tylenchina</taxon>
        <taxon>Tylenchomorpha</taxon>
        <taxon>Sphaerularioidea</taxon>
        <taxon>Anguinidae</taxon>
        <taxon>Anguininae</taxon>
        <taxon>Ditylenchus</taxon>
    </lineage>
</organism>
<dbReference type="Proteomes" id="UP000887574">
    <property type="component" value="Unplaced"/>
</dbReference>
<keyword evidence="2" id="KW-1185">Reference proteome</keyword>
<accession>A0A915DJ99</accession>
<proteinExistence type="predicted"/>
<evidence type="ECO:0000313" key="3">
    <source>
        <dbReference type="WBParaSite" id="jg20584"/>
    </source>
</evidence>
<protein>
    <submittedName>
        <fullName evidence="3">Secreted protein</fullName>
    </submittedName>
</protein>
<keyword evidence="1" id="KW-0732">Signal</keyword>
<dbReference type="WBParaSite" id="jg20584">
    <property type="protein sequence ID" value="jg20584"/>
    <property type="gene ID" value="jg20584"/>
</dbReference>
<dbReference type="AlphaFoldDB" id="A0A915DJ99"/>
<reference evidence="3" key="1">
    <citation type="submission" date="2022-11" db="UniProtKB">
        <authorList>
            <consortium name="WormBaseParasite"/>
        </authorList>
    </citation>
    <scope>IDENTIFICATION</scope>
</reference>
<sequence length="84" mass="10059">MLIRSIAAFLIIWQAIQEEMTSGNRRRHHYPSGMKEVSSYVEHKKLLTGKNKRYHSRRMRQSVTFRVKSSLLQRPTIFQLDPMR</sequence>
<feature type="signal peptide" evidence="1">
    <location>
        <begin position="1"/>
        <end position="18"/>
    </location>
</feature>
<name>A0A915DJ99_9BILA</name>